<keyword evidence="1" id="KW-0812">Transmembrane</keyword>
<accession>A0ABU6JKR8</accession>
<keyword evidence="4" id="KW-1185">Reference proteome</keyword>
<evidence type="ECO:0000313" key="4">
    <source>
        <dbReference type="Proteomes" id="UP001309705"/>
    </source>
</evidence>
<feature type="transmembrane region" description="Helical" evidence="1">
    <location>
        <begin position="12"/>
        <end position="34"/>
    </location>
</feature>
<dbReference type="Proteomes" id="UP001309705">
    <property type="component" value="Unassembled WGS sequence"/>
</dbReference>
<reference evidence="3 4" key="1">
    <citation type="journal article" date="2017" name="Int. J. Syst. Evol. Microbiol.">
        <title>Brenneria populi subsp. brevivirga subsp. nov. isolated from symptomatic bark of Populus x euramericana canker, and description of Brenneria populi subsp. populi subsp. nov.</title>
        <authorList>
            <person name="Zheng M.H."/>
            <person name="Piao C.G."/>
            <person name="Xue H."/>
            <person name="Guo M.W."/>
            <person name="Li Y."/>
        </authorList>
    </citation>
    <scope>NUCLEOTIDE SEQUENCE [LARGE SCALE GENOMIC DNA]</scope>
    <source>
        <strain evidence="3 4">D9-5</strain>
    </source>
</reference>
<dbReference type="Pfam" id="PF07331">
    <property type="entry name" value="TctB"/>
    <property type="match status" value="1"/>
</dbReference>
<feature type="transmembrane region" description="Helical" evidence="1">
    <location>
        <begin position="40"/>
        <end position="61"/>
    </location>
</feature>
<proteinExistence type="predicted"/>
<evidence type="ECO:0000259" key="2">
    <source>
        <dbReference type="Pfam" id="PF07331"/>
    </source>
</evidence>
<organism evidence="3 4">
    <name type="scientific">Brenneria populi</name>
    <dbReference type="NCBI Taxonomy" id="1505588"/>
    <lineage>
        <taxon>Bacteria</taxon>
        <taxon>Pseudomonadati</taxon>
        <taxon>Pseudomonadota</taxon>
        <taxon>Gammaproteobacteria</taxon>
        <taxon>Enterobacterales</taxon>
        <taxon>Pectobacteriaceae</taxon>
        <taxon>Brenneria</taxon>
    </lineage>
</organism>
<sequence length="159" mass="17340">MALKLNPSRWHTEFFFALLWIAIAAGIYVGAAAYSPSSAIFPRALAMLLALGGLAQAIRLYRRRTHENGAPRRLLDAPLRVAIGFLMVAAYILLMNAIGYIAASLLFGVTLPLLAGYRRLWPICASVTGSLLLIVAVFRILLDRPLPPGIVESLLERAL</sequence>
<comment type="caution">
    <text evidence="3">The sequence shown here is derived from an EMBL/GenBank/DDBJ whole genome shotgun (WGS) entry which is preliminary data.</text>
</comment>
<feature type="transmembrane region" description="Helical" evidence="1">
    <location>
        <begin position="81"/>
        <end position="114"/>
    </location>
</feature>
<evidence type="ECO:0000313" key="3">
    <source>
        <dbReference type="EMBL" id="MEC5341268.1"/>
    </source>
</evidence>
<keyword evidence="1" id="KW-1133">Transmembrane helix</keyword>
<feature type="transmembrane region" description="Helical" evidence="1">
    <location>
        <begin position="120"/>
        <end position="142"/>
    </location>
</feature>
<dbReference type="RefSeq" id="WP_327616474.1">
    <property type="nucleotide sequence ID" value="NZ_JAYWTM010000001.1"/>
</dbReference>
<gene>
    <name evidence="3" type="ORF">VSX58_01405</name>
</gene>
<feature type="domain" description="DUF1468" evidence="2">
    <location>
        <begin position="15"/>
        <end position="147"/>
    </location>
</feature>
<dbReference type="EMBL" id="JAYWTM010000001">
    <property type="protein sequence ID" value="MEC5341268.1"/>
    <property type="molecule type" value="Genomic_DNA"/>
</dbReference>
<evidence type="ECO:0000256" key="1">
    <source>
        <dbReference type="SAM" id="Phobius"/>
    </source>
</evidence>
<keyword evidence="1" id="KW-0472">Membrane</keyword>
<name>A0ABU6JKR8_9GAMM</name>
<dbReference type="InterPro" id="IPR009936">
    <property type="entry name" value="DUF1468"/>
</dbReference>
<protein>
    <submittedName>
        <fullName evidence="3">Tripartite tricarboxylate transporter TctB family protein</fullName>
    </submittedName>
</protein>